<dbReference type="InterPro" id="IPR035093">
    <property type="entry name" value="RelE/ParE_toxin_dom_sf"/>
</dbReference>
<organism evidence="2 3">
    <name type="scientific">Candidatus Parabacteroides intestinipullorum</name>
    <dbReference type="NCBI Taxonomy" id="2838723"/>
    <lineage>
        <taxon>Bacteria</taxon>
        <taxon>Pseudomonadati</taxon>
        <taxon>Bacteroidota</taxon>
        <taxon>Bacteroidia</taxon>
        <taxon>Bacteroidales</taxon>
        <taxon>Tannerellaceae</taxon>
        <taxon>Parabacteroides</taxon>
    </lineage>
</organism>
<dbReference type="AlphaFoldDB" id="A0A9D1X8T1"/>
<dbReference type="Proteomes" id="UP000886740">
    <property type="component" value="Unassembled WGS sequence"/>
</dbReference>
<accession>A0A9D1X8T1</accession>
<comment type="caution">
    <text evidence="2">The sequence shown here is derived from an EMBL/GenBank/DDBJ whole genome shotgun (WGS) entry which is preliminary data.</text>
</comment>
<reference evidence="2" key="1">
    <citation type="journal article" date="2021" name="PeerJ">
        <title>Extensive microbial diversity within the chicken gut microbiome revealed by metagenomics and culture.</title>
        <authorList>
            <person name="Gilroy R."/>
            <person name="Ravi A."/>
            <person name="Getino M."/>
            <person name="Pursley I."/>
            <person name="Horton D.L."/>
            <person name="Alikhan N.F."/>
            <person name="Baker D."/>
            <person name="Gharbi K."/>
            <person name="Hall N."/>
            <person name="Watson M."/>
            <person name="Adriaenssens E.M."/>
            <person name="Foster-Nyarko E."/>
            <person name="Jarju S."/>
            <person name="Secka A."/>
            <person name="Antonio M."/>
            <person name="Oren A."/>
            <person name="Chaudhuri R.R."/>
            <person name="La Ragione R."/>
            <person name="Hildebrand F."/>
            <person name="Pallen M.J."/>
        </authorList>
    </citation>
    <scope>NUCLEOTIDE SEQUENCE</scope>
    <source>
        <strain evidence="2">ChiGjej6B6-14162</strain>
    </source>
</reference>
<keyword evidence="1" id="KW-1277">Toxin-antitoxin system</keyword>
<gene>
    <name evidence="2" type="ORF">H9977_06305</name>
</gene>
<sequence>MEALKVKVSKTFLRQHDEISEWYASQMGQKAMLKYLEDLESTIGMLVRFPQIGKLDERRTKGKREYYSFLLHPHYRIIYRFTKRTLYLISFQATQATQMR</sequence>
<dbReference type="EMBL" id="DXEL01000044">
    <property type="protein sequence ID" value="HIX74626.1"/>
    <property type="molecule type" value="Genomic_DNA"/>
</dbReference>
<proteinExistence type="predicted"/>
<dbReference type="Gene3D" id="3.30.2310.20">
    <property type="entry name" value="RelE-like"/>
    <property type="match status" value="1"/>
</dbReference>
<name>A0A9D1X8T1_9BACT</name>
<reference evidence="2" key="2">
    <citation type="submission" date="2021-04" db="EMBL/GenBank/DDBJ databases">
        <authorList>
            <person name="Gilroy R."/>
        </authorList>
    </citation>
    <scope>NUCLEOTIDE SEQUENCE</scope>
    <source>
        <strain evidence="2">ChiGjej6B6-14162</strain>
    </source>
</reference>
<evidence type="ECO:0000256" key="1">
    <source>
        <dbReference type="ARBA" id="ARBA00022649"/>
    </source>
</evidence>
<dbReference type="Pfam" id="PF05016">
    <property type="entry name" value="ParE_toxin"/>
    <property type="match status" value="1"/>
</dbReference>
<protein>
    <submittedName>
        <fullName evidence="2">Type II toxin-antitoxin system RelE/ParE family toxin</fullName>
    </submittedName>
</protein>
<evidence type="ECO:0000313" key="2">
    <source>
        <dbReference type="EMBL" id="HIX74626.1"/>
    </source>
</evidence>
<evidence type="ECO:0000313" key="3">
    <source>
        <dbReference type="Proteomes" id="UP000886740"/>
    </source>
</evidence>
<dbReference type="InterPro" id="IPR007712">
    <property type="entry name" value="RelE/ParE_toxin"/>
</dbReference>